<keyword evidence="3" id="KW-1185">Reference proteome</keyword>
<dbReference type="AlphaFoldDB" id="A0ABD0R0C8"/>
<comment type="caution">
    <text evidence="2">The sequence shown here is derived from an EMBL/GenBank/DDBJ whole genome shotgun (WGS) entry which is preliminary data.</text>
</comment>
<proteinExistence type="predicted"/>
<accession>A0ABD0R0C8</accession>
<gene>
    <name evidence="2" type="ORF">M9458_014584</name>
</gene>
<reference evidence="2 3" key="1">
    <citation type="submission" date="2024-05" db="EMBL/GenBank/DDBJ databases">
        <title>Genome sequencing and assembly of Indian major carp, Cirrhinus mrigala (Hamilton, 1822).</title>
        <authorList>
            <person name="Mohindra V."/>
            <person name="Chowdhury L.M."/>
            <person name="Lal K."/>
            <person name="Jena J.K."/>
        </authorList>
    </citation>
    <scope>NUCLEOTIDE SEQUENCE [LARGE SCALE GENOMIC DNA]</scope>
    <source>
        <strain evidence="2">CM1030</strain>
        <tissue evidence="2">Blood</tissue>
    </source>
</reference>
<dbReference type="EMBL" id="JAMKFB020000006">
    <property type="protein sequence ID" value="KAL0191886.1"/>
    <property type="molecule type" value="Genomic_DNA"/>
</dbReference>
<evidence type="ECO:0000313" key="2">
    <source>
        <dbReference type="EMBL" id="KAL0191886.1"/>
    </source>
</evidence>
<feature type="compositionally biased region" description="Basic and acidic residues" evidence="1">
    <location>
        <begin position="9"/>
        <end position="19"/>
    </location>
</feature>
<feature type="compositionally biased region" description="Polar residues" evidence="1">
    <location>
        <begin position="60"/>
        <end position="72"/>
    </location>
</feature>
<evidence type="ECO:0000313" key="3">
    <source>
        <dbReference type="Proteomes" id="UP001529510"/>
    </source>
</evidence>
<dbReference type="Proteomes" id="UP001529510">
    <property type="component" value="Unassembled WGS sequence"/>
</dbReference>
<organism evidence="2 3">
    <name type="scientific">Cirrhinus mrigala</name>
    <name type="common">Mrigala</name>
    <dbReference type="NCBI Taxonomy" id="683832"/>
    <lineage>
        <taxon>Eukaryota</taxon>
        <taxon>Metazoa</taxon>
        <taxon>Chordata</taxon>
        <taxon>Craniata</taxon>
        <taxon>Vertebrata</taxon>
        <taxon>Euteleostomi</taxon>
        <taxon>Actinopterygii</taxon>
        <taxon>Neopterygii</taxon>
        <taxon>Teleostei</taxon>
        <taxon>Ostariophysi</taxon>
        <taxon>Cypriniformes</taxon>
        <taxon>Cyprinidae</taxon>
        <taxon>Labeoninae</taxon>
        <taxon>Labeonini</taxon>
        <taxon>Cirrhinus</taxon>
    </lineage>
</organism>
<feature type="non-terminal residue" evidence="2">
    <location>
        <position position="100"/>
    </location>
</feature>
<evidence type="ECO:0000256" key="1">
    <source>
        <dbReference type="SAM" id="MobiDB-lite"/>
    </source>
</evidence>
<protein>
    <submittedName>
        <fullName evidence="2">Uncharacterized protein</fullName>
    </submittedName>
</protein>
<sequence length="100" mass="11185">MGSASVSLDIRRGSERPARPFETQPYRNRPRDDPIGITETRPQSRDEEEEEEDVMRISDETQSNDAQKHAVQTSDFLEALTIKTAERELTASSSSSSGSK</sequence>
<name>A0ABD0R0C8_CIRMR</name>
<feature type="region of interest" description="Disordered" evidence="1">
    <location>
        <begin position="1"/>
        <end position="72"/>
    </location>
</feature>